<accession>A0A179GCW3</accession>
<keyword evidence="7" id="KW-1185">Reference proteome</keyword>
<dbReference type="EMBL" id="LSBH01000008">
    <property type="protein sequence ID" value="OAQ75664.1"/>
    <property type="molecule type" value="Genomic_DNA"/>
</dbReference>
<dbReference type="AlphaFoldDB" id="A0A179GCW3"/>
<dbReference type="EMBL" id="LCWV01000134">
    <property type="protein sequence ID" value="PWI63986.1"/>
    <property type="molecule type" value="Genomic_DNA"/>
</dbReference>
<feature type="chain" id="PRO_5044550849" evidence="1">
    <location>
        <begin position="20"/>
        <end position="111"/>
    </location>
</feature>
<reference evidence="3 5" key="3">
    <citation type="submission" date="2016-01" db="EMBL/GenBank/DDBJ databases">
        <title>Biosynthesis of antibiotic leucinostatins and their inhibition on Phytophthora in bio-control Purpureocillium lilacinum.</title>
        <authorList>
            <person name="Wang G."/>
            <person name="Liu Z."/>
            <person name="Lin R."/>
            <person name="Li E."/>
            <person name="Mao Z."/>
            <person name="Ling J."/>
            <person name="Yin W."/>
            <person name="Xie B."/>
        </authorList>
    </citation>
    <scope>NUCLEOTIDE SEQUENCE [LARGE SCALE GENOMIC DNA]</scope>
    <source>
        <strain evidence="3">PLBJ-1</strain>
    </source>
</reference>
<evidence type="ECO:0000313" key="5">
    <source>
        <dbReference type="Proteomes" id="UP000078240"/>
    </source>
</evidence>
<evidence type="ECO:0000313" key="4">
    <source>
        <dbReference type="EMBL" id="PWI63986.1"/>
    </source>
</evidence>
<evidence type="ECO:0000313" key="7">
    <source>
        <dbReference type="Proteomes" id="UP001287286"/>
    </source>
</evidence>
<reference evidence="4" key="1">
    <citation type="submission" date="2015-05" db="EMBL/GenBank/DDBJ databases">
        <authorList>
            <person name="Wang D.B."/>
            <person name="Wang M."/>
        </authorList>
    </citation>
    <scope>NUCLEOTIDE SEQUENCE</scope>
    <source>
        <strain evidence="4">36-1</strain>
    </source>
</reference>
<evidence type="ECO:0000256" key="1">
    <source>
        <dbReference type="SAM" id="SignalP"/>
    </source>
</evidence>
<sequence length="111" mass="12187">MKVFASLAVLAAFVASTAAGPAGVSENMNSRRRITAKLSLCEEANLQNCDDTFVPIDTCYRVNECTVHSLNTGGHICDFYSERGCGGHKYQHWGIQEDLPDGVLIRSVFCW</sequence>
<feature type="signal peptide" evidence="1">
    <location>
        <begin position="1"/>
        <end position="19"/>
    </location>
</feature>
<comment type="caution">
    <text evidence="3">The sequence shown here is derived from an EMBL/GenBank/DDBJ whole genome shotgun (WGS) entry which is preliminary data.</text>
</comment>
<reference evidence="2" key="4">
    <citation type="submission" date="2023-11" db="EMBL/GenBank/DDBJ databases">
        <authorList>
            <person name="Beijen E."/>
            <person name="Ohm R.A."/>
        </authorList>
    </citation>
    <scope>NUCLEOTIDE SEQUENCE</scope>
    <source>
        <strain evidence="2">CBS 150709</strain>
    </source>
</reference>
<reference evidence="2 7" key="5">
    <citation type="journal article" date="2024" name="Microbiol. Resour. Announc.">
        <title>Genome annotations for the ascomycete fungi Trichoderma harzianum, Trichoderma aggressivum, and Purpureocillium lilacinum.</title>
        <authorList>
            <person name="Beijen E.P.W."/>
            <person name="Ohm R.A."/>
        </authorList>
    </citation>
    <scope>NUCLEOTIDE SEQUENCE [LARGE SCALE GENOMIC DNA]</scope>
    <source>
        <strain evidence="2 7">CBS 150709</strain>
    </source>
</reference>
<dbReference type="EMBL" id="JAWRVI010000017">
    <property type="protein sequence ID" value="KAK4090024.1"/>
    <property type="molecule type" value="Genomic_DNA"/>
</dbReference>
<reference evidence="4 6" key="2">
    <citation type="journal article" date="2016" name="Front. Microbiol.">
        <title>Genome and transcriptome sequences reveal the specific parasitism of the nematophagous Purpureocillium lilacinum 36-1.</title>
        <authorList>
            <person name="Xie J."/>
            <person name="Li S."/>
            <person name="Mo C."/>
            <person name="Xiao X."/>
            <person name="Peng D."/>
            <person name="Wang G."/>
            <person name="Xiao Y."/>
        </authorList>
    </citation>
    <scope>NUCLEOTIDE SEQUENCE [LARGE SCALE GENOMIC DNA]</scope>
    <source>
        <strain evidence="4 6">36-1</strain>
    </source>
</reference>
<gene>
    <name evidence="4" type="ORF">PCL_01198</name>
    <name evidence="2" type="ORF">Purlil1_5650</name>
    <name evidence="3" type="ORF">VFPBJ_09637</name>
</gene>
<evidence type="ECO:0000313" key="3">
    <source>
        <dbReference type="EMBL" id="OAQ75664.1"/>
    </source>
</evidence>
<dbReference type="Proteomes" id="UP000245956">
    <property type="component" value="Unassembled WGS sequence"/>
</dbReference>
<dbReference type="Proteomes" id="UP000078240">
    <property type="component" value="Unassembled WGS sequence"/>
</dbReference>
<dbReference type="OrthoDB" id="4938362at2759"/>
<organism evidence="3 5">
    <name type="scientific">Purpureocillium lilacinum</name>
    <name type="common">Paecilomyces lilacinus</name>
    <dbReference type="NCBI Taxonomy" id="33203"/>
    <lineage>
        <taxon>Eukaryota</taxon>
        <taxon>Fungi</taxon>
        <taxon>Dikarya</taxon>
        <taxon>Ascomycota</taxon>
        <taxon>Pezizomycotina</taxon>
        <taxon>Sordariomycetes</taxon>
        <taxon>Hypocreomycetidae</taxon>
        <taxon>Hypocreales</taxon>
        <taxon>Ophiocordycipitaceae</taxon>
        <taxon>Purpureocillium</taxon>
    </lineage>
</organism>
<evidence type="ECO:0000313" key="6">
    <source>
        <dbReference type="Proteomes" id="UP000245956"/>
    </source>
</evidence>
<name>A0A179GCW3_PURLI</name>
<keyword evidence="1" id="KW-0732">Signal</keyword>
<proteinExistence type="predicted"/>
<evidence type="ECO:0000313" key="2">
    <source>
        <dbReference type="EMBL" id="KAK4090024.1"/>
    </source>
</evidence>
<dbReference type="Proteomes" id="UP001287286">
    <property type="component" value="Unassembled WGS sequence"/>
</dbReference>
<protein>
    <submittedName>
        <fullName evidence="3">Uncharacterized protein</fullName>
    </submittedName>
</protein>